<name>A0A545W4M5_9HYPO</name>
<dbReference type="Proteomes" id="UP000315783">
    <property type="component" value="Unassembled WGS sequence"/>
</dbReference>
<accession>A0A545W4M5</accession>
<protein>
    <submittedName>
        <fullName evidence="1">Uncharacterized protein</fullName>
    </submittedName>
</protein>
<comment type="caution">
    <text evidence="1">The sequence shown here is derived from an EMBL/GenBank/DDBJ whole genome shotgun (WGS) entry which is preliminary data.</text>
</comment>
<organism evidence="1 2">
    <name type="scientific">Cordyceps javanica</name>
    <dbReference type="NCBI Taxonomy" id="43265"/>
    <lineage>
        <taxon>Eukaryota</taxon>
        <taxon>Fungi</taxon>
        <taxon>Dikarya</taxon>
        <taxon>Ascomycota</taxon>
        <taxon>Pezizomycotina</taxon>
        <taxon>Sordariomycetes</taxon>
        <taxon>Hypocreomycetidae</taxon>
        <taxon>Hypocreales</taxon>
        <taxon>Cordycipitaceae</taxon>
        <taxon>Cordyceps</taxon>
    </lineage>
</organism>
<evidence type="ECO:0000313" key="1">
    <source>
        <dbReference type="EMBL" id="TQV97916.1"/>
    </source>
</evidence>
<proteinExistence type="predicted"/>
<reference evidence="1 2" key="1">
    <citation type="journal article" date="2019" name="Appl. Microbiol. Biotechnol.">
        <title>Genome sequence of Isaria javanica and comparative genome analysis insights into family S53 peptidase evolution in fungal entomopathogens.</title>
        <authorList>
            <person name="Lin R."/>
            <person name="Zhang X."/>
            <person name="Xin B."/>
            <person name="Zou M."/>
            <person name="Gao Y."/>
            <person name="Qin F."/>
            <person name="Hu Q."/>
            <person name="Xie B."/>
            <person name="Cheng X."/>
        </authorList>
    </citation>
    <scope>NUCLEOTIDE SEQUENCE [LARGE SCALE GENOMIC DNA]</scope>
    <source>
        <strain evidence="1 2">IJ1G</strain>
    </source>
</reference>
<gene>
    <name evidence="1" type="ORF">IF1G_03659</name>
</gene>
<dbReference type="EMBL" id="SPUK01000004">
    <property type="protein sequence ID" value="TQV97916.1"/>
    <property type="molecule type" value="Genomic_DNA"/>
</dbReference>
<sequence>MIGRLLMRTQIKLATQSVSGVLPFPASAQHAKQCYLVPFHLQVSKVKNKKNKMIDCAWALLHRFALFTAVPYCPRQSGRTSSLAVKVTAETRAHTMQSDQHLMFLPVFHHKVFFSVPACSNMMQSQLCSNSFLTVDRITWVTGSSPNGLRRHLVQREIAGCSGEPRSRLHRHFRTPPVASN</sequence>
<keyword evidence="2" id="KW-1185">Reference proteome</keyword>
<dbReference type="AlphaFoldDB" id="A0A545W4M5"/>
<evidence type="ECO:0000313" key="2">
    <source>
        <dbReference type="Proteomes" id="UP000315783"/>
    </source>
</evidence>